<dbReference type="Proteomes" id="UP001157006">
    <property type="component" value="Chromosome 1S"/>
</dbReference>
<dbReference type="AlphaFoldDB" id="A0AAV0Z6F3"/>
<accession>A0AAV0Z6F3</accession>
<sequence length="465" mass="51523">MHSNKIMVVWFAIVWALWKSRNDIIFNNNVFNVGDVVENVKILLVLVCYWFKIKWCGGGGRGNGSSSTFCSWHGVTCGGGGRGNGRVVSLNVTGLRGGELASSIGELSELRVLSIPENIFFGEIPVSLMNLRGLEVLELQGFVIPPSDGIGVVVDASVFHESFLAGGIAKLLLGNVLKEGTPISVNPLVIWAWAGLLINAINSIPAGELDGGRISFALWGRKLTMQGKQHIESSSKVNNIKHRDETPPDVRVRKLKDQLIQAKVYLSLQAVRNIPYLTRELRLRVKEVSRTIGEASKDSDLPRNANERMKAIEQSLMKARQIQDDCATSVKKLRAMLYSSEDHLRVHKKQTLFLTQLTAKTLPKGLHCLSLRLTTEYYNLNSSQQQFPNQEKLEDPGLYHYAIFSDNILATAVVVNSTAAHAKDSSKHVFHIVTDRLNYAAMRMWLLANPPGKVAVRVTVQFLSS</sequence>
<gene>
    <name evidence="2" type="ORF">VFH_I036720</name>
</gene>
<dbReference type="PANTHER" id="PTHR32116:SF107">
    <property type="entry name" value="HEXOSYLTRANSFERASE"/>
    <property type="match status" value="1"/>
</dbReference>
<dbReference type="Gene3D" id="3.80.10.10">
    <property type="entry name" value="Ribonuclease Inhibitor"/>
    <property type="match status" value="1"/>
</dbReference>
<keyword evidence="3" id="KW-1185">Reference proteome</keyword>
<reference evidence="2 3" key="1">
    <citation type="submission" date="2023-01" db="EMBL/GenBank/DDBJ databases">
        <authorList>
            <person name="Kreplak J."/>
        </authorList>
    </citation>
    <scope>NUCLEOTIDE SEQUENCE [LARGE SCALE GENOMIC DNA]</scope>
</reference>
<dbReference type="PANTHER" id="PTHR32116">
    <property type="entry name" value="GALACTURONOSYLTRANSFERASE 4-RELATED"/>
    <property type="match status" value="1"/>
</dbReference>
<dbReference type="EMBL" id="OX451735">
    <property type="protein sequence ID" value="CAI8592374.1"/>
    <property type="molecule type" value="Genomic_DNA"/>
</dbReference>
<evidence type="ECO:0000313" key="3">
    <source>
        <dbReference type="Proteomes" id="UP001157006"/>
    </source>
</evidence>
<name>A0AAV0Z6F3_VICFA</name>
<dbReference type="InterPro" id="IPR029993">
    <property type="entry name" value="GAUT"/>
</dbReference>
<dbReference type="InterPro" id="IPR032675">
    <property type="entry name" value="LRR_dom_sf"/>
</dbReference>
<protein>
    <submittedName>
        <fullName evidence="2">Uncharacterized protein</fullName>
    </submittedName>
</protein>
<dbReference type="Pfam" id="PF25557">
    <property type="entry name" value="GAUT_1"/>
    <property type="match status" value="1"/>
</dbReference>
<dbReference type="GO" id="GO:0047262">
    <property type="term" value="F:polygalacturonate 4-alpha-galacturonosyltransferase activity"/>
    <property type="evidence" value="ECO:0007669"/>
    <property type="project" value="InterPro"/>
</dbReference>
<dbReference type="SUPFAM" id="SSF52058">
    <property type="entry name" value="L domain-like"/>
    <property type="match status" value="1"/>
</dbReference>
<dbReference type="SUPFAM" id="SSF53448">
    <property type="entry name" value="Nucleotide-diphospho-sugar transferases"/>
    <property type="match status" value="1"/>
</dbReference>
<proteinExistence type="inferred from homology"/>
<dbReference type="InterPro" id="IPR029044">
    <property type="entry name" value="Nucleotide-diphossugar_trans"/>
</dbReference>
<evidence type="ECO:0000256" key="1">
    <source>
        <dbReference type="ARBA" id="ARBA00006351"/>
    </source>
</evidence>
<evidence type="ECO:0000313" key="2">
    <source>
        <dbReference type="EMBL" id="CAI8592374.1"/>
    </source>
</evidence>
<organism evidence="2 3">
    <name type="scientific">Vicia faba</name>
    <name type="common">Broad bean</name>
    <name type="synonym">Faba vulgaris</name>
    <dbReference type="NCBI Taxonomy" id="3906"/>
    <lineage>
        <taxon>Eukaryota</taxon>
        <taxon>Viridiplantae</taxon>
        <taxon>Streptophyta</taxon>
        <taxon>Embryophyta</taxon>
        <taxon>Tracheophyta</taxon>
        <taxon>Spermatophyta</taxon>
        <taxon>Magnoliopsida</taxon>
        <taxon>eudicotyledons</taxon>
        <taxon>Gunneridae</taxon>
        <taxon>Pentapetalae</taxon>
        <taxon>rosids</taxon>
        <taxon>fabids</taxon>
        <taxon>Fabales</taxon>
        <taxon>Fabaceae</taxon>
        <taxon>Papilionoideae</taxon>
        <taxon>50 kb inversion clade</taxon>
        <taxon>NPAAA clade</taxon>
        <taxon>Hologalegina</taxon>
        <taxon>IRL clade</taxon>
        <taxon>Fabeae</taxon>
        <taxon>Vicia</taxon>
    </lineage>
</organism>
<comment type="similarity">
    <text evidence="1">Belongs to the glycosyltransferase 8 family.</text>
</comment>